<dbReference type="InterPro" id="IPR036388">
    <property type="entry name" value="WH-like_DNA-bd_sf"/>
</dbReference>
<keyword evidence="2" id="KW-0433">Leucine-rich repeat</keyword>
<evidence type="ECO:0000259" key="6">
    <source>
        <dbReference type="Pfam" id="PF00931"/>
    </source>
</evidence>
<sequence>MAAAVVSTLKTFGDLIVQEAKFLGGFPDGAEWLYRELHWIQCFLKVADSKGRRGDDITTALARDIRDVAYDMEDLTDIIGSMSRNNRQRRGFLSSILRYVSHPVEYSTIHKVVSDIQRIKNIILDISNRIRTYGNIEVRQGSSRMATSSSTSNSGNVEENIGVYRHYEADEDVVGFDKDKKELVSRLLDAEEINQRRSVISIVGMGGIGKTTLARKLYNDSEVNRHFQVLCWVTVSQSYRAADILKTIAKKTMVRLEREQLLKMGDKTTKRLERERLLKMERLTKMTEEEVRDELAKHFEGKRYLIVLDDVWDTRAWPQMEGAFPDCQNGSRIILTSRNIDIARSADPLSGPYFLACLDDEDSWKLLRKKAFPSPKGIEPSCPKQLEDIGRKLAKKCGGLALALVMLGGLMFKKGPYVTAWMESIDWEAIKQHETRCFDILALSYHDLPSDNLRLCFLYLASFPEDSEISASTLIRFWIAEGFIQQKHNRRLEQTAMTYLDELVQRCMVQVTKKSIAHGWVRRVRIHDVLREWCIAEARREEFLYVFNKLENNDSPSVDGMSFRRVALLDKMDDRLHVHFPKLRTLLVFNDNLGNATTGVCFNYFSEHLCPSSLRQIISFNHSCLLRVLDLRGTKKLRKIPNDIKHLMHLRYLGLRRTAFEIIPSSIGELQYLQTLDARWSEIKQFPRTLWRIPTLRNVYSAYIFRPMRTSRIPNCKTLHVVKWIKAGKWIERLTRETYDAPNFHKLAITDIRKVHLSSLSQLLRNQHQLVSLELAISKWNGTRIVTDILSESFSNNHQLRSLYLQGCKFLTDVVVLGPLPRACEFLPNLTKLVLVHFMFLEDPMEKLEQLPSLLHLCIGALSDDEVGRRVGDSSVKSFKRMTCAAGGFPNLQRFEFWGSDVEEWKVEISAMPRLTQFFILGMEKLRNIPDGLLHIISLNELMFNYMSSEFVDRIREGDDVSWNIIRDENKGELMTIVPIRPISSNIAIDSTNNVLPDANYGGGGDVAALHDVTNPQ</sequence>
<dbReference type="Gene3D" id="1.20.5.4130">
    <property type="match status" value="1"/>
</dbReference>
<dbReference type="PANTHER" id="PTHR23155">
    <property type="entry name" value="DISEASE RESISTANCE PROTEIN RP"/>
    <property type="match status" value="1"/>
</dbReference>
<dbReference type="Proteomes" id="UP001327560">
    <property type="component" value="Chromosome 8"/>
</dbReference>
<dbReference type="EMBL" id="CP136897">
    <property type="protein sequence ID" value="WOL15624.1"/>
    <property type="molecule type" value="Genomic_DNA"/>
</dbReference>
<feature type="domain" description="NB-ARC" evidence="6">
    <location>
        <begin position="178"/>
        <end position="374"/>
    </location>
</feature>
<reference evidence="10 11" key="1">
    <citation type="submission" date="2023-10" db="EMBL/GenBank/DDBJ databases">
        <title>Chromosome-scale genome assembly provides insights into flower coloration mechanisms of Canna indica.</title>
        <authorList>
            <person name="Li C."/>
        </authorList>
    </citation>
    <scope>NUCLEOTIDE SEQUENCE [LARGE SCALE GENOMIC DNA]</scope>
    <source>
        <tissue evidence="10">Flower</tissue>
    </source>
</reference>
<dbReference type="Pfam" id="PF18052">
    <property type="entry name" value="Rx_N"/>
    <property type="match status" value="1"/>
</dbReference>
<keyword evidence="5" id="KW-0611">Plant defense</keyword>
<dbReference type="Gene3D" id="1.10.8.430">
    <property type="entry name" value="Helical domain of apoptotic protease-activating factors"/>
    <property type="match status" value="1"/>
</dbReference>
<dbReference type="InterPro" id="IPR032675">
    <property type="entry name" value="LRR_dom_sf"/>
</dbReference>
<dbReference type="Gene3D" id="3.40.50.300">
    <property type="entry name" value="P-loop containing nucleotide triphosphate hydrolases"/>
    <property type="match status" value="1"/>
</dbReference>
<dbReference type="GO" id="GO:0009626">
    <property type="term" value="P:plant-type hypersensitive response"/>
    <property type="evidence" value="ECO:0007669"/>
    <property type="project" value="UniProtKB-ARBA"/>
</dbReference>
<evidence type="ECO:0000259" key="8">
    <source>
        <dbReference type="Pfam" id="PF23559"/>
    </source>
</evidence>
<keyword evidence="4" id="KW-0547">Nucleotide-binding</keyword>
<feature type="domain" description="Disease resistance R13L4/SHOC-2-like LRR" evidence="9">
    <location>
        <begin position="612"/>
        <end position="945"/>
    </location>
</feature>
<keyword evidence="3" id="KW-0677">Repeat</keyword>
<dbReference type="SUPFAM" id="SSF52058">
    <property type="entry name" value="L domain-like"/>
    <property type="match status" value="1"/>
</dbReference>
<keyword evidence="11" id="KW-1185">Reference proteome</keyword>
<dbReference type="Pfam" id="PF00931">
    <property type="entry name" value="NB-ARC"/>
    <property type="match status" value="1"/>
</dbReference>
<dbReference type="PRINTS" id="PR00364">
    <property type="entry name" value="DISEASERSIST"/>
</dbReference>
<dbReference type="InterPro" id="IPR038005">
    <property type="entry name" value="RX-like_CC"/>
</dbReference>
<accession>A0AAQ3KVN2</accession>
<dbReference type="InterPro" id="IPR041118">
    <property type="entry name" value="Rx_N"/>
</dbReference>
<dbReference type="GO" id="GO:0002758">
    <property type="term" value="P:innate immune response-activating signaling pathway"/>
    <property type="evidence" value="ECO:0007669"/>
    <property type="project" value="UniProtKB-ARBA"/>
</dbReference>
<dbReference type="GO" id="GO:0042742">
    <property type="term" value="P:defense response to bacterium"/>
    <property type="evidence" value="ECO:0007669"/>
    <property type="project" value="UniProtKB-ARBA"/>
</dbReference>
<dbReference type="SUPFAM" id="SSF52540">
    <property type="entry name" value="P-loop containing nucleoside triphosphate hydrolases"/>
    <property type="match status" value="1"/>
</dbReference>
<evidence type="ECO:0000256" key="1">
    <source>
        <dbReference type="ARBA" id="ARBA00008894"/>
    </source>
</evidence>
<dbReference type="InterPro" id="IPR055414">
    <property type="entry name" value="LRR_R13L4/SHOC2-like"/>
</dbReference>
<evidence type="ECO:0000313" key="10">
    <source>
        <dbReference type="EMBL" id="WOL15624.1"/>
    </source>
</evidence>
<protein>
    <submittedName>
        <fullName evidence="10">Disease resistance RPP13-like protein 3</fullName>
    </submittedName>
</protein>
<evidence type="ECO:0000313" key="11">
    <source>
        <dbReference type="Proteomes" id="UP001327560"/>
    </source>
</evidence>
<name>A0AAQ3KVN2_9LILI</name>
<evidence type="ECO:0000256" key="2">
    <source>
        <dbReference type="ARBA" id="ARBA00022614"/>
    </source>
</evidence>
<dbReference type="InterPro" id="IPR044974">
    <property type="entry name" value="Disease_R_plants"/>
</dbReference>
<dbReference type="Pfam" id="PF23559">
    <property type="entry name" value="WHD_DRP"/>
    <property type="match status" value="1"/>
</dbReference>
<gene>
    <name evidence="10" type="ORF">Cni_G24405</name>
</gene>
<dbReference type="Pfam" id="PF23598">
    <property type="entry name" value="LRR_14"/>
    <property type="match status" value="1"/>
</dbReference>
<dbReference type="Gene3D" id="1.10.10.10">
    <property type="entry name" value="Winged helix-like DNA-binding domain superfamily/Winged helix DNA-binding domain"/>
    <property type="match status" value="1"/>
</dbReference>
<proteinExistence type="inferred from homology"/>
<dbReference type="InterPro" id="IPR042197">
    <property type="entry name" value="Apaf_helical"/>
</dbReference>
<evidence type="ECO:0000256" key="5">
    <source>
        <dbReference type="ARBA" id="ARBA00022821"/>
    </source>
</evidence>
<dbReference type="GO" id="GO:0043531">
    <property type="term" value="F:ADP binding"/>
    <property type="evidence" value="ECO:0007669"/>
    <property type="project" value="InterPro"/>
</dbReference>
<dbReference type="Gene3D" id="3.80.10.10">
    <property type="entry name" value="Ribonuclease Inhibitor"/>
    <property type="match status" value="1"/>
</dbReference>
<feature type="domain" description="Disease resistance protein winged helix" evidence="8">
    <location>
        <begin position="463"/>
        <end position="532"/>
    </location>
</feature>
<dbReference type="FunFam" id="3.40.50.300:FF:001091">
    <property type="entry name" value="Probable disease resistance protein At1g61300"/>
    <property type="match status" value="1"/>
</dbReference>
<evidence type="ECO:0000256" key="4">
    <source>
        <dbReference type="ARBA" id="ARBA00022741"/>
    </source>
</evidence>
<dbReference type="FunFam" id="1.10.10.10:FF:000322">
    <property type="entry name" value="Probable disease resistance protein At1g63360"/>
    <property type="match status" value="1"/>
</dbReference>
<dbReference type="CDD" id="cd14798">
    <property type="entry name" value="RX-CC_like"/>
    <property type="match status" value="1"/>
</dbReference>
<evidence type="ECO:0000256" key="3">
    <source>
        <dbReference type="ARBA" id="ARBA00022737"/>
    </source>
</evidence>
<dbReference type="InterPro" id="IPR058922">
    <property type="entry name" value="WHD_DRP"/>
</dbReference>
<evidence type="ECO:0000259" key="7">
    <source>
        <dbReference type="Pfam" id="PF18052"/>
    </source>
</evidence>
<comment type="similarity">
    <text evidence="1">Belongs to the disease resistance NB-LRR family.</text>
</comment>
<dbReference type="InterPro" id="IPR002182">
    <property type="entry name" value="NB-ARC"/>
</dbReference>
<evidence type="ECO:0000259" key="9">
    <source>
        <dbReference type="Pfam" id="PF23598"/>
    </source>
</evidence>
<feature type="domain" description="Disease resistance N-terminal" evidence="7">
    <location>
        <begin position="4"/>
        <end position="79"/>
    </location>
</feature>
<dbReference type="InterPro" id="IPR027417">
    <property type="entry name" value="P-loop_NTPase"/>
</dbReference>
<organism evidence="10 11">
    <name type="scientific">Canna indica</name>
    <name type="common">Indian-shot</name>
    <dbReference type="NCBI Taxonomy" id="4628"/>
    <lineage>
        <taxon>Eukaryota</taxon>
        <taxon>Viridiplantae</taxon>
        <taxon>Streptophyta</taxon>
        <taxon>Embryophyta</taxon>
        <taxon>Tracheophyta</taxon>
        <taxon>Spermatophyta</taxon>
        <taxon>Magnoliopsida</taxon>
        <taxon>Liliopsida</taxon>
        <taxon>Zingiberales</taxon>
        <taxon>Cannaceae</taxon>
        <taxon>Canna</taxon>
    </lineage>
</organism>
<dbReference type="PANTHER" id="PTHR23155:SF1185">
    <property type="entry name" value="DISEASE RESISTANCE RPP8-LIKE PROTEIN 3-RELATED"/>
    <property type="match status" value="1"/>
</dbReference>
<dbReference type="AlphaFoldDB" id="A0AAQ3KVN2"/>